<dbReference type="GO" id="GO:0009279">
    <property type="term" value="C:cell outer membrane"/>
    <property type="evidence" value="ECO:0007669"/>
    <property type="project" value="UniProtKB-SubCell"/>
</dbReference>
<name>A0A414Y5A6_9BACT</name>
<keyword evidence="5" id="KW-0998">Cell outer membrane</keyword>
<organism evidence="10 11">
    <name type="scientific">Segatella copri</name>
    <dbReference type="NCBI Taxonomy" id="165179"/>
    <lineage>
        <taxon>Bacteria</taxon>
        <taxon>Pseudomonadati</taxon>
        <taxon>Bacteroidota</taxon>
        <taxon>Bacteroidia</taxon>
        <taxon>Bacteroidales</taxon>
        <taxon>Prevotellaceae</taxon>
        <taxon>Segatella</taxon>
    </lineage>
</organism>
<dbReference type="SUPFAM" id="SSF48452">
    <property type="entry name" value="TPR-like"/>
    <property type="match status" value="1"/>
</dbReference>
<feature type="chain" id="PRO_5019007280" evidence="7">
    <location>
        <begin position="18"/>
        <end position="620"/>
    </location>
</feature>
<reference evidence="10 11" key="1">
    <citation type="submission" date="2018-08" db="EMBL/GenBank/DDBJ databases">
        <title>A genome reference for cultivated species of the human gut microbiota.</title>
        <authorList>
            <person name="Zou Y."/>
            <person name="Xue W."/>
            <person name="Luo G."/>
        </authorList>
    </citation>
    <scope>NUCLEOTIDE SEQUENCE [LARGE SCALE GENOMIC DNA]</scope>
    <source>
        <strain evidence="10 11">AM16-54</strain>
    </source>
</reference>
<feature type="coiled-coil region" evidence="6">
    <location>
        <begin position="364"/>
        <end position="391"/>
    </location>
</feature>
<evidence type="ECO:0000313" key="11">
    <source>
        <dbReference type="Proteomes" id="UP000284548"/>
    </source>
</evidence>
<dbReference type="Proteomes" id="UP000284548">
    <property type="component" value="Unassembled WGS sequence"/>
</dbReference>
<accession>A0A414Y5A6</accession>
<evidence type="ECO:0000256" key="5">
    <source>
        <dbReference type="ARBA" id="ARBA00023237"/>
    </source>
</evidence>
<dbReference type="Pfam" id="PF07980">
    <property type="entry name" value="SusD_RagB"/>
    <property type="match status" value="1"/>
</dbReference>
<evidence type="ECO:0000259" key="9">
    <source>
        <dbReference type="Pfam" id="PF14322"/>
    </source>
</evidence>
<sequence>MKTKIYLGCFLAASLLAATTSCSGFLDEDPKGQMAPDNYFTCQADLDNSINTIYEKLNQTQSWTNPMYPQWQGDDMTANPGSNKQAVAALDGFSSDGANKGVTDAWNQHYGLIKACNFVLEGADKTPTSEVEKNIARGNALYWRAYGYFYLVRVFGPLPLITSTSLSVQDCGLSSVEQVYDQIAKDLEEAEKLLPIKYESAPRNHDGIDAWVTKQATQATLSAVYMAMAGYPLNKGRAYYQLAAEKAKAVIDNNSTYGFYLDDNWSHVYSIAHNYNKETLVGIDNNWANGSWDHDSELTSCNCFEGLGDGGWGDSWGEIKFWTKFPEGPRKDAIYAPKVTFQKGTEIYKSVYWWEISPEDVWEAIEMEKDSKKLEEQIKKLDATIKEESGKIAAGDMKEGDRTIRKENGIYEKHKFFKGKPFVEANHPMFSIYTTNCDPSDSNVELKQPYDYTKPNYTNMTNGRRHRLIRYSEVLLWYAESAARAGMDLTDAKKYLKQVRKRAVTDYENVTLSDGTTVKIDAMSADQLADACYIEHGWEVAGQWTQMVTRRADELRMDELKKNFDYRVANAPIVVAKDAKGNEVKVKESVSVKNSTWQGENSIYCPYPTTEVEKNPNLKR</sequence>
<comment type="similarity">
    <text evidence="2">Belongs to the SusD family.</text>
</comment>
<dbReference type="RefSeq" id="WP_118255161.1">
    <property type="nucleotide sequence ID" value="NZ_QRKB01000026.1"/>
</dbReference>
<keyword evidence="4" id="KW-0472">Membrane</keyword>
<evidence type="ECO:0000256" key="1">
    <source>
        <dbReference type="ARBA" id="ARBA00004442"/>
    </source>
</evidence>
<keyword evidence="6" id="KW-0175">Coiled coil</keyword>
<evidence type="ECO:0000313" key="10">
    <source>
        <dbReference type="EMBL" id="RHH81224.1"/>
    </source>
</evidence>
<evidence type="ECO:0000259" key="8">
    <source>
        <dbReference type="Pfam" id="PF07980"/>
    </source>
</evidence>
<dbReference type="InterPro" id="IPR033985">
    <property type="entry name" value="SusD-like_N"/>
</dbReference>
<dbReference type="PROSITE" id="PS51257">
    <property type="entry name" value="PROKAR_LIPOPROTEIN"/>
    <property type="match status" value="1"/>
</dbReference>
<dbReference type="Gene3D" id="1.25.40.390">
    <property type="match status" value="1"/>
</dbReference>
<evidence type="ECO:0000256" key="3">
    <source>
        <dbReference type="ARBA" id="ARBA00022729"/>
    </source>
</evidence>
<gene>
    <name evidence="10" type="ORF">DW192_10460</name>
</gene>
<protein>
    <submittedName>
        <fullName evidence="10">RagB/SusD family nutrient uptake outer membrane protein</fullName>
    </submittedName>
</protein>
<feature type="signal peptide" evidence="7">
    <location>
        <begin position="1"/>
        <end position="17"/>
    </location>
</feature>
<evidence type="ECO:0000256" key="2">
    <source>
        <dbReference type="ARBA" id="ARBA00006275"/>
    </source>
</evidence>
<evidence type="ECO:0000256" key="6">
    <source>
        <dbReference type="SAM" id="Coils"/>
    </source>
</evidence>
<evidence type="ECO:0000256" key="4">
    <source>
        <dbReference type="ARBA" id="ARBA00023136"/>
    </source>
</evidence>
<comment type="subcellular location">
    <subcellularLocation>
        <location evidence="1">Cell outer membrane</location>
    </subcellularLocation>
</comment>
<evidence type="ECO:0000256" key="7">
    <source>
        <dbReference type="SAM" id="SignalP"/>
    </source>
</evidence>
<dbReference type="InterPro" id="IPR012944">
    <property type="entry name" value="SusD_RagB_dom"/>
</dbReference>
<feature type="domain" description="RagB/SusD" evidence="8">
    <location>
        <begin position="452"/>
        <end position="619"/>
    </location>
</feature>
<feature type="domain" description="SusD-like N-terminal" evidence="9">
    <location>
        <begin position="25"/>
        <end position="226"/>
    </location>
</feature>
<proteinExistence type="inferred from homology"/>
<dbReference type="InterPro" id="IPR011990">
    <property type="entry name" value="TPR-like_helical_dom_sf"/>
</dbReference>
<dbReference type="AlphaFoldDB" id="A0A414Y5A6"/>
<comment type="caution">
    <text evidence="10">The sequence shown here is derived from an EMBL/GenBank/DDBJ whole genome shotgun (WGS) entry which is preliminary data.</text>
</comment>
<dbReference type="Pfam" id="PF14322">
    <property type="entry name" value="SusD-like_3"/>
    <property type="match status" value="1"/>
</dbReference>
<keyword evidence="3 7" id="KW-0732">Signal</keyword>
<dbReference type="EMBL" id="QRKB01000026">
    <property type="protein sequence ID" value="RHH81224.1"/>
    <property type="molecule type" value="Genomic_DNA"/>
</dbReference>